<keyword evidence="3" id="KW-1185">Reference proteome</keyword>
<evidence type="ECO:0000256" key="1">
    <source>
        <dbReference type="SAM" id="Phobius"/>
    </source>
</evidence>
<proteinExistence type="predicted"/>
<dbReference type="AlphaFoldDB" id="A0AAW1DEX2"/>
<keyword evidence="1" id="KW-1133">Transmembrane helix</keyword>
<dbReference type="Proteomes" id="UP001461498">
    <property type="component" value="Unassembled WGS sequence"/>
</dbReference>
<evidence type="ECO:0000313" key="2">
    <source>
        <dbReference type="EMBL" id="KAK9508285.1"/>
    </source>
</evidence>
<protein>
    <submittedName>
        <fullName evidence="2">Uncharacterized protein</fullName>
    </submittedName>
</protein>
<name>A0AAW1DEX2_9HEMI</name>
<feature type="transmembrane region" description="Helical" evidence="1">
    <location>
        <begin position="28"/>
        <end position="47"/>
    </location>
</feature>
<sequence>MRAFQRHVTAGSYFSLVSELFPTKSWNLTYFFINLYIYLILTFDMMTRQKFYI</sequence>
<keyword evidence="1" id="KW-0812">Transmembrane</keyword>
<organism evidence="2 3">
    <name type="scientific">Rhynocoris fuscipes</name>
    <dbReference type="NCBI Taxonomy" id="488301"/>
    <lineage>
        <taxon>Eukaryota</taxon>
        <taxon>Metazoa</taxon>
        <taxon>Ecdysozoa</taxon>
        <taxon>Arthropoda</taxon>
        <taxon>Hexapoda</taxon>
        <taxon>Insecta</taxon>
        <taxon>Pterygota</taxon>
        <taxon>Neoptera</taxon>
        <taxon>Paraneoptera</taxon>
        <taxon>Hemiptera</taxon>
        <taxon>Heteroptera</taxon>
        <taxon>Panheteroptera</taxon>
        <taxon>Cimicomorpha</taxon>
        <taxon>Reduviidae</taxon>
        <taxon>Harpactorinae</taxon>
        <taxon>Harpactorini</taxon>
        <taxon>Rhynocoris</taxon>
    </lineage>
</organism>
<reference evidence="2 3" key="1">
    <citation type="submission" date="2022-12" db="EMBL/GenBank/DDBJ databases">
        <title>Chromosome-level genome assembly of true bugs.</title>
        <authorList>
            <person name="Ma L."/>
            <person name="Li H."/>
        </authorList>
    </citation>
    <scope>NUCLEOTIDE SEQUENCE [LARGE SCALE GENOMIC DNA]</scope>
    <source>
        <strain evidence="2">Lab_2022b</strain>
    </source>
</reference>
<gene>
    <name evidence="2" type="ORF">O3M35_007982</name>
</gene>
<comment type="caution">
    <text evidence="2">The sequence shown here is derived from an EMBL/GenBank/DDBJ whole genome shotgun (WGS) entry which is preliminary data.</text>
</comment>
<accession>A0AAW1DEX2</accession>
<evidence type="ECO:0000313" key="3">
    <source>
        <dbReference type="Proteomes" id="UP001461498"/>
    </source>
</evidence>
<keyword evidence="1" id="KW-0472">Membrane</keyword>
<dbReference type="EMBL" id="JAPXFL010000004">
    <property type="protein sequence ID" value="KAK9508285.1"/>
    <property type="molecule type" value="Genomic_DNA"/>
</dbReference>